<gene>
    <name evidence="2" type="ORF">OR16_30704</name>
</gene>
<evidence type="ECO:0000313" key="2">
    <source>
        <dbReference type="EMBL" id="EHP39567.1"/>
    </source>
</evidence>
<protein>
    <submittedName>
        <fullName evidence="2">Uncharacterized protein</fullName>
    </submittedName>
</protein>
<evidence type="ECO:0000313" key="3">
    <source>
        <dbReference type="Proteomes" id="UP000005808"/>
    </source>
</evidence>
<dbReference type="AlphaFoldDB" id="H1SD21"/>
<accession>H1SD21</accession>
<proteinExistence type="predicted"/>
<dbReference type="EMBL" id="AHJE01000087">
    <property type="protein sequence ID" value="EHP39567.1"/>
    <property type="molecule type" value="Genomic_DNA"/>
</dbReference>
<dbReference type="InterPro" id="IPR045929">
    <property type="entry name" value="DUF6348"/>
</dbReference>
<comment type="caution">
    <text evidence="2">The sequence shown here is derived from an EMBL/GenBank/DDBJ whole genome shotgun (WGS) entry which is preliminary data.</text>
</comment>
<dbReference type="PATRIC" id="fig|1127483.3.peg.6131"/>
<dbReference type="RefSeq" id="WP_006161832.1">
    <property type="nucleotide sequence ID" value="NZ_AHJE01000087.1"/>
</dbReference>
<dbReference type="OrthoDB" id="6020951at2"/>
<dbReference type="Proteomes" id="UP000005808">
    <property type="component" value="Unassembled WGS sequence"/>
</dbReference>
<name>H1SD21_9BURK</name>
<feature type="region of interest" description="Disordered" evidence="1">
    <location>
        <begin position="1"/>
        <end position="20"/>
    </location>
</feature>
<dbReference type="Pfam" id="PF19875">
    <property type="entry name" value="DUF6348"/>
    <property type="match status" value="1"/>
</dbReference>
<organism evidence="2 3">
    <name type="scientific">Cupriavidus basilensis OR16</name>
    <dbReference type="NCBI Taxonomy" id="1127483"/>
    <lineage>
        <taxon>Bacteria</taxon>
        <taxon>Pseudomonadati</taxon>
        <taxon>Pseudomonadota</taxon>
        <taxon>Betaproteobacteria</taxon>
        <taxon>Burkholderiales</taxon>
        <taxon>Burkholderiaceae</taxon>
        <taxon>Cupriavidus</taxon>
    </lineage>
</organism>
<evidence type="ECO:0000256" key="1">
    <source>
        <dbReference type="SAM" id="MobiDB-lite"/>
    </source>
</evidence>
<reference evidence="2 3" key="1">
    <citation type="journal article" date="2012" name="J. Bacteriol.">
        <title>De Novo Genome Project of Cupriavidus basilensis OR16.</title>
        <authorList>
            <person name="Cserhati M."/>
            <person name="Kriszt B."/>
            <person name="Szoboszlay S."/>
            <person name="Toth A."/>
            <person name="Szabo I."/>
            <person name="Tancsics A."/>
            <person name="Nagy I."/>
            <person name="Horvath B."/>
            <person name="Nagy I."/>
            <person name="Kukolya J."/>
        </authorList>
    </citation>
    <scope>NUCLEOTIDE SEQUENCE [LARGE SCALE GENOMIC DNA]</scope>
    <source>
        <strain evidence="2 3">OR16</strain>
    </source>
</reference>
<sequence>MTSESTYTPQINPGNPGETSVFSIAFTRDDKSWTEDIDLTSLLQDVLMAESQPASRHGAWLQTAEGLWLLPQLLSWHLREDGTGQSSTTIQACHEGLVPEGCFEFQHAASDVDAATAMRNGFTQWARTDAVALRESARAEVTECMSMTMDFPGKAGHPALRRRVVLGPASHYMATPQAQAACPAAASAESVQDSESDEHGFCPCCLLTKSMDAFRPLLESTGYAAIRLYAARDGDGEIQADCRLNGEDYPPGQVALMDYVKTWPEMGFEFRKQLVVVHSLD</sequence>